<dbReference type="NCBIfam" id="NF009492">
    <property type="entry name" value="PRK12853.1-3"/>
    <property type="match status" value="1"/>
</dbReference>
<dbReference type="GO" id="GO:0009051">
    <property type="term" value="P:pentose-phosphate shunt, oxidative branch"/>
    <property type="evidence" value="ECO:0007669"/>
    <property type="project" value="TreeGrafter"/>
</dbReference>
<dbReference type="SUPFAM" id="SSF55347">
    <property type="entry name" value="Glyceraldehyde-3-phosphate dehydrogenase-like, C-terminal domain"/>
    <property type="match status" value="1"/>
</dbReference>
<dbReference type="Pfam" id="PF02781">
    <property type="entry name" value="G6PD_C"/>
    <property type="match status" value="1"/>
</dbReference>
<dbReference type="UniPathway" id="UPA00115">
    <property type="reaction ID" value="UER00408"/>
</dbReference>
<reference evidence="10 11" key="1">
    <citation type="submission" date="2016-12" db="EMBL/GenBank/DDBJ databases">
        <title>The new phylogeny of genus Mycobacterium.</title>
        <authorList>
            <person name="Tortoli E."/>
            <person name="Trovato A."/>
            <person name="Cirillo D.M."/>
        </authorList>
    </citation>
    <scope>NUCLEOTIDE SEQUENCE [LARGE SCALE GENOMIC DNA]</scope>
    <source>
        <strain evidence="10 11">DSM 44223</strain>
    </source>
</reference>
<comment type="function">
    <text evidence="7">Catalyzes the oxidation of glucose 6-phosphate to 6-phosphogluconolactone.</text>
</comment>
<keyword evidence="5 7" id="KW-0560">Oxidoreductase</keyword>
<dbReference type="PRINTS" id="PR00079">
    <property type="entry name" value="G6PDHDRGNASE"/>
</dbReference>
<feature type="domain" description="Glucose-6-phosphate dehydrogenase NAD-binding" evidence="8">
    <location>
        <begin position="13"/>
        <end position="177"/>
    </location>
</feature>
<comment type="caution">
    <text evidence="10">The sequence shown here is derived from an EMBL/GenBank/DDBJ whole genome shotgun (WGS) entry which is preliminary data.</text>
</comment>
<keyword evidence="11" id="KW-1185">Reference proteome</keyword>
<dbReference type="InterPro" id="IPR036291">
    <property type="entry name" value="NAD(P)-bd_dom_sf"/>
</dbReference>
<keyword evidence="6 7" id="KW-0119">Carbohydrate metabolism</keyword>
<dbReference type="Gene3D" id="3.40.50.720">
    <property type="entry name" value="NAD(P)-binding Rossmann-like Domain"/>
    <property type="match status" value="1"/>
</dbReference>
<proteinExistence type="inferred from homology"/>
<dbReference type="GO" id="GO:0050661">
    <property type="term" value="F:NADP binding"/>
    <property type="evidence" value="ECO:0007669"/>
    <property type="project" value="UniProtKB-UniRule"/>
</dbReference>
<comment type="caution">
    <text evidence="7">Lacks conserved residue(s) required for the propagation of feature annotation.</text>
</comment>
<dbReference type="PANTHER" id="PTHR23429">
    <property type="entry name" value="GLUCOSE-6-PHOSPHATE 1-DEHYDROGENASE G6PD"/>
    <property type="match status" value="1"/>
</dbReference>
<evidence type="ECO:0000256" key="5">
    <source>
        <dbReference type="ARBA" id="ARBA00023002"/>
    </source>
</evidence>
<feature type="binding site" evidence="7">
    <location>
        <position position="210"/>
    </location>
    <ligand>
        <name>substrate</name>
    </ligand>
</feature>
<dbReference type="InterPro" id="IPR022674">
    <property type="entry name" value="G6P_DH_NAD-bd"/>
</dbReference>
<dbReference type="EC" id="1.1.1.49" evidence="7"/>
<organism evidence="10 11">
    <name type="scientific">Mycolicibacterium rhodesiae</name>
    <name type="common">Mycobacterium rhodesiae</name>
    <dbReference type="NCBI Taxonomy" id="36814"/>
    <lineage>
        <taxon>Bacteria</taxon>
        <taxon>Bacillati</taxon>
        <taxon>Actinomycetota</taxon>
        <taxon>Actinomycetes</taxon>
        <taxon>Mycobacteriales</taxon>
        <taxon>Mycobacteriaceae</taxon>
        <taxon>Mycolicibacterium</taxon>
    </lineage>
</organism>
<gene>
    <name evidence="7" type="primary">zwf</name>
    <name evidence="10" type="ORF">BST42_26230</name>
</gene>
<dbReference type="AlphaFoldDB" id="A0A1X0IKE1"/>
<evidence type="ECO:0000256" key="1">
    <source>
        <dbReference type="ARBA" id="ARBA00004937"/>
    </source>
</evidence>
<feature type="binding site" evidence="7">
    <location>
        <position position="319"/>
    </location>
    <ligand>
        <name>substrate</name>
    </ligand>
</feature>
<accession>A0A1X0IKE1</accession>
<feature type="binding site" evidence="7">
    <location>
        <begin position="89"/>
        <end position="90"/>
    </location>
    <ligand>
        <name>NADP(+)</name>
        <dbReference type="ChEBI" id="CHEBI:58349"/>
    </ligand>
</feature>
<dbReference type="InterPro" id="IPR022675">
    <property type="entry name" value="G6P_DH_C"/>
</dbReference>
<keyword evidence="3 7" id="KW-0313">Glucose metabolism</keyword>
<protein>
    <recommendedName>
        <fullName evidence="7">Glucose-6-phosphate 1-dehydrogenase</fullName>
        <shortName evidence="7">G6PD</shortName>
        <ecNumber evidence="7">1.1.1.49</ecNumber>
    </recommendedName>
</protein>
<evidence type="ECO:0000313" key="10">
    <source>
        <dbReference type="EMBL" id="ORB48161.1"/>
    </source>
</evidence>
<evidence type="ECO:0000256" key="4">
    <source>
        <dbReference type="ARBA" id="ARBA00022857"/>
    </source>
</evidence>
<feature type="binding site" evidence="7">
    <location>
        <position position="229"/>
    </location>
    <ligand>
        <name>substrate</name>
    </ligand>
</feature>
<dbReference type="Pfam" id="PF00479">
    <property type="entry name" value="G6PD_N"/>
    <property type="match status" value="1"/>
</dbReference>
<evidence type="ECO:0000259" key="8">
    <source>
        <dbReference type="Pfam" id="PF00479"/>
    </source>
</evidence>
<keyword evidence="4 7" id="KW-0521">NADP</keyword>
<evidence type="ECO:0000256" key="7">
    <source>
        <dbReference type="HAMAP-Rule" id="MF_00966"/>
    </source>
</evidence>
<evidence type="ECO:0000256" key="2">
    <source>
        <dbReference type="ARBA" id="ARBA00009975"/>
    </source>
</evidence>
<dbReference type="EMBL" id="MVIH01000021">
    <property type="protein sequence ID" value="ORB48161.1"/>
    <property type="molecule type" value="Genomic_DNA"/>
</dbReference>
<evidence type="ECO:0000256" key="6">
    <source>
        <dbReference type="ARBA" id="ARBA00023277"/>
    </source>
</evidence>
<dbReference type="HAMAP" id="MF_00966">
    <property type="entry name" value="G6PD"/>
    <property type="match status" value="1"/>
</dbReference>
<name>A0A1X0IKE1_MYCRH</name>
<comment type="similarity">
    <text evidence="2 7">Belongs to the glucose-6-phosphate dehydrogenase family.</text>
</comment>
<dbReference type="GO" id="GO:0004345">
    <property type="term" value="F:glucose-6-phosphate dehydrogenase activity"/>
    <property type="evidence" value="ECO:0007669"/>
    <property type="project" value="UniProtKB-UniRule"/>
</dbReference>
<evidence type="ECO:0000259" key="9">
    <source>
        <dbReference type="Pfam" id="PF02781"/>
    </source>
</evidence>
<sequence>MVAQNASTADVLVIFGITGDLARKMTFRSLYRLERRGLLECPIVGVALDDWSAETLAEHARAAIEATGEPVDDEVFARFAARLSMVSGDFADAATYTKVAAAIKGRTDPVFYLEIPPSLFGRVVDGLAGAGLTDNARVVVEKPFGHDLSSAKALNDQLSAHLQEWQIYRIDHFLGKEPAMDIRYIRFSNSIIEPLWNRDRIEAVQITMAENFGVEDRGHFYDPVGALRDVVQNHLLQLIGLIAAEPSSGGPDGFRDKRVELFKSIRPADPAQYVRGQYAGYREIDGVAPDSQTETFTALKLHIDNWRWSGVPFFIRAGKALPVRATEIRVIFKRPPPLPFLPKTEQNEFIFRIDPSPGVDFILQAKESGADTTRAVNLGLVFADEMAAAPEPYERLLGDAMHGDSSQFIREDGVEETWRIVEPLLESPPPVEVYQPGSWGPPGANALVAGYPAWRQPWLPAHQ</sequence>
<dbReference type="PROSITE" id="PS00069">
    <property type="entry name" value="G6P_DEHYDROGENASE"/>
    <property type="match status" value="1"/>
</dbReference>
<comment type="pathway">
    <text evidence="1 7">Carbohydrate degradation; pentose phosphate pathway; D-ribulose 5-phosphate from D-glucose 6-phosphate (oxidative stage): step 1/3.</text>
</comment>
<dbReference type="InterPro" id="IPR019796">
    <property type="entry name" value="G6P_DH_AS"/>
</dbReference>
<feature type="binding site" evidence="7">
    <location>
        <position position="176"/>
    </location>
    <ligand>
        <name>substrate</name>
    </ligand>
</feature>
<dbReference type="PANTHER" id="PTHR23429:SF0">
    <property type="entry name" value="GLUCOSE-6-PHOSPHATE 1-DEHYDROGENASE"/>
    <property type="match status" value="1"/>
</dbReference>
<dbReference type="RefSeq" id="WP_083122622.1">
    <property type="nucleotide sequence ID" value="NZ_JACKUO010000027.1"/>
</dbReference>
<feature type="active site" description="Proton acceptor" evidence="7">
    <location>
        <position position="234"/>
    </location>
</feature>
<evidence type="ECO:0000256" key="3">
    <source>
        <dbReference type="ARBA" id="ARBA00022526"/>
    </source>
</evidence>
<dbReference type="OrthoDB" id="9802739at2"/>
<evidence type="ECO:0000313" key="11">
    <source>
        <dbReference type="Proteomes" id="UP000192534"/>
    </source>
</evidence>
<dbReference type="InterPro" id="IPR001282">
    <property type="entry name" value="G6P_DH"/>
</dbReference>
<dbReference type="NCBIfam" id="TIGR00871">
    <property type="entry name" value="zwf"/>
    <property type="match status" value="1"/>
</dbReference>
<dbReference type="Proteomes" id="UP000192534">
    <property type="component" value="Unassembled WGS sequence"/>
</dbReference>
<comment type="catalytic activity">
    <reaction evidence="7">
        <text>D-glucose 6-phosphate + NADP(+) = 6-phospho-D-glucono-1,5-lactone + NADPH + H(+)</text>
        <dbReference type="Rhea" id="RHEA:15841"/>
        <dbReference type="ChEBI" id="CHEBI:15378"/>
        <dbReference type="ChEBI" id="CHEBI:57783"/>
        <dbReference type="ChEBI" id="CHEBI:57955"/>
        <dbReference type="ChEBI" id="CHEBI:58349"/>
        <dbReference type="ChEBI" id="CHEBI:61548"/>
        <dbReference type="EC" id="1.1.1.49"/>
    </reaction>
</comment>
<dbReference type="Gene3D" id="3.30.360.10">
    <property type="entry name" value="Dihydrodipicolinate Reductase, domain 2"/>
    <property type="match status" value="1"/>
</dbReference>
<dbReference type="SUPFAM" id="SSF51735">
    <property type="entry name" value="NAD(P)-binding Rossmann-fold domains"/>
    <property type="match status" value="1"/>
</dbReference>
<dbReference type="PIRSF" id="PIRSF000110">
    <property type="entry name" value="G6PD"/>
    <property type="match status" value="1"/>
</dbReference>
<dbReference type="GO" id="GO:0006006">
    <property type="term" value="P:glucose metabolic process"/>
    <property type="evidence" value="ECO:0007669"/>
    <property type="project" value="UniProtKB-KW"/>
</dbReference>
<feature type="binding site" evidence="7">
    <location>
        <position position="172"/>
    </location>
    <ligand>
        <name>substrate</name>
    </ligand>
</feature>
<feature type="binding site" evidence="7">
    <location>
        <position position="142"/>
    </location>
    <ligand>
        <name>NADP(+)</name>
        <dbReference type="ChEBI" id="CHEBI:58349"/>
    </ligand>
</feature>
<feature type="domain" description="Glucose-6-phosphate dehydrogenase C-terminal" evidence="9">
    <location>
        <begin position="185"/>
        <end position="450"/>
    </location>
</feature>
<dbReference type="GO" id="GO:0005829">
    <property type="term" value="C:cytosol"/>
    <property type="evidence" value="ECO:0007669"/>
    <property type="project" value="TreeGrafter"/>
</dbReference>